<evidence type="ECO:0000256" key="3">
    <source>
        <dbReference type="ARBA" id="ARBA00023015"/>
    </source>
</evidence>
<keyword evidence="3" id="KW-0805">Transcription regulation</keyword>
<evidence type="ECO:0000313" key="7">
    <source>
        <dbReference type="Proteomes" id="UP000467193"/>
    </source>
</evidence>
<keyword evidence="7" id="KW-1185">Reference proteome</keyword>
<dbReference type="SUPFAM" id="SSF55781">
    <property type="entry name" value="GAF domain-like"/>
    <property type="match status" value="1"/>
</dbReference>
<keyword evidence="2" id="KW-0418">Kinase</keyword>
<dbReference type="SMART" id="SM01012">
    <property type="entry name" value="ANTAR"/>
    <property type="match status" value="1"/>
</dbReference>
<dbReference type="AlphaFoldDB" id="A0A7I7QUC4"/>
<evidence type="ECO:0000313" key="6">
    <source>
        <dbReference type="EMBL" id="BBY29978.1"/>
    </source>
</evidence>
<dbReference type="InterPro" id="IPR029016">
    <property type="entry name" value="GAF-like_dom_sf"/>
</dbReference>
<dbReference type="PIRSF" id="PIRSF036625">
    <property type="entry name" value="GAF_ANTAR"/>
    <property type="match status" value="1"/>
</dbReference>
<dbReference type="RefSeq" id="WP_163799138.1">
    <property type="nucleotide sequence ID" value="NZ_AP022588.1"/>
</dbReference>
<dbReference type="Pfam" id="PF13185">
    <property type="entry name" value="GAF_2"/>
    <property type="match status" value="1"/>
</dbReference>
<dbReference type="PROSITE" id="PS50921">
    <property type="entry name" value="ANTAR"/>
    <property type="match status" value="1"/>
</dbReference>
<evidence type="ECO:0000256" key="1">
    <source>
        <dbReference type="ARBA" id="ARBA00022679"/>
    </source>
</evidence>
<dbReference type="GO" id="GO:0016301">
    <property type="term" value="F:kinase activity"/>
    <property type="evidence" value="ECO:0007669"/>
    <property type="project" value="UniProtKB-KW"/>
</dbReference>
<sequence length="226" mass="24202">MAARGTYDDSIRKAIADLTSNRTRDTAIERALTSITRSAVELVDGVDFADVMVIGEGRTRSVTTLPLLVELDALQIELQEGPCMDAAAGEAMVRCTDLRNDARWPQYAAAAVAVGVHSMLSFQLNIASNGIGALNMFGLDPRDVDPAAEAIGALLATLATVAFMVADSQEQFAAALSSRDVIGQAKGMLMNHYKIDEGNAFNMLRELSQSQNVNLRTIARQIVATL</sequence>
<protein>
    <recommendedName>
        <fullName evidence="5">ANTAR domain-containing protein</fullName>
    </recommendedName>
</protein>
<evidence type="ECO:0000256" key="4">
    <source>
        <dbReference type="ARBA" id="ARBA00023163"/>
    </source>
</evidence>
<dbReference type="InterPro" id="IPR003018">
    <property type="entry name" value="GAF"/>
</dbReference>
<dbReference type="InterPro" id="IPR012074">
    <property type="entry name" value="GAF_ANTAR"/>
</dbReference>
<proteinExistence type="predicted"/>
<dbReference type="InterPro" id="IPR011006">
    <property type="entry name" value="CheY-like_superfamily"/>
</dbReference>
<dbReference type="InterPro" id="IPR005561">
    <property type="entry name" value="ANTAR"/>
</dbReference>
<reference evidence="6 7" key="1">
    <citation type="journal article" date="2019" name="Emerg. Microbes Infect.">
        <title>Comprehensive subspecies identification of 175 nontuberculous mycobacteria species based on 7547 genomic profiles.</title>
        <authorList>
            <person name="Matsumoto Y."/>
            <person name="Kinjo T."/>
            <person name="Motooka D."/>
            <person name="Nabeya D."/>
            <person name="Jung N."/>
            <person name="Uechi K."/>
            <person name="Horii T."/>
            <person name="Iida T."/>
            <person name="Fujita J."/>
            <person name="Nakamura S."/>
        </authorList>
    </citation>
    <scope>NUCLEOTIDE SEQUENCE [LARGE SCALE GENOMIC DNA]</scope>
    <source>
        <strain evidence="6 7">JCM 17899</strain>
    </source>
</reference>
<dbReference type="Gene3D" id="3.30.450.40">
    <property type="match status" value="1"/>
</dbReference>
<gene>
    <name evidence="6" type="ORF">MSEDJ_40740</name>
</gene>
<dbReference type="Gene3D" id="1.10.10.10">
    <property type="entry name" value="Winged helix-like DNA-binding domain superfamily/Winged helix DNA-binding domain"/>
    <property type="match status" value="1"/>
</dbReference>
<evidence type="ECO:0000259" key="5">
    <source>
        <dbReference type="PROSITE" id="PS50921"/>
    </source>
</evidence>
<name>A0A7I7QUC4_9MYCO</name>
<dbReference type="Pfam" id="PF03861">
    <property type="entry name" value="ANTAR"/>
    <property type="match status" value="1"/>
</dbReference>
<dbReference type="KEGG" id="msei:MSEDJ_40740"/>
<evidence type="ECO:0000256" key="2">
    <source>
        <dbReference type="ARBA" id="ARBA00022777"/>
    </source>
</evidence>
<accession>A0A7I7QUC4</accession>
<dbReference type="GO" id="GO:0003723">
    <property type="term" value="F:RNA binding"/>
    <property type="evidence" value="ECO:0007669"/>
    <property type="project" value="InterPro"/>
</dbReference>
<organism evidence="6 7">
    <name type="scientific">Mycolicibacterium sediminis</name>
    <dbReference type="NCBI Taxonomy" id="1286180"/>
    <lineage>
        <taxon>Bacteria</taxon>
        <taxon>Bacillati</taxon>
        <taxon>Actinomycetota</taxon>
        <taxon>Actinomycetes</taxon>
        <taxon>Mycobacteriales</taxon>
        <taxon>Mycobacteriaceae</taxon>
        <taxon>Mycolicibacterium</taxon>
    </lineage>
</organism>
<dbReference type="InterPro" id="IPR036388">
    <property type="entry name" value="WH-like_DNA-bd_sf"/>
</dbReference>
<dbReference type="Proteomes" id="UP000467193">
    <property type="component" value="Chromosome"/>
</dbReference>
<keyword evidence="1" id="KW-0808">Transferase</keyword>
<feature type="domain" description="ANTAR" evidence="5">
    <location>
        <begin position="162"/>
        <end position="223"/>
    </location>
</feature>
<dbReference type="EMBL" id="AP022588">
    <property type="protein sequence ID" value="BBY29978.1"/>
    <property type="molecule type" value="Genomic_DNA"/>
</dbReference>
<dbReference type="SUPFAM" id="SSF52172">
    <property type="entry name" value="CheY-like"/>
    <property type="match status" value="1"/>
</dbReference>
<keyword evidence="4" id="KW-0804">Transcription</keyword>